<dbReference type="PANTHER" id="PTHR47203:SF1">
    <property type="entry name" value="HYPOTHETICAL BASE EXCISION DNA REPAIR PROTEIN (EUROFUNG)"/>
    <property type="match status" value="1"/>
</dbReference>
<feature type="compositionally biased region" description="Acidic residues" evidence="1">
    <location>
        <begin position="98"/>
        <end position="109"/>
    </location>
</feature>
<dbReference type="Gene3D" id="1.10.340.30">
    <property type="entry name" value="Hypothetical protein, domain 2"/>
    <property type="match status" value="1"/>
</dbReference>
<reference evidence="3 4" key="1">
    <citation type="submission" date="2018-03" db="EMBL/GenBank/DDBJ databases">
        <title>Genomes of Pezizomycetes fungi and the evolution of truffles.</title>
        <authorList>
            <person name="Murat C."/>
            <person name="Payen T."/>
            <person name="Noel B."/>
            <person name="Kuo A."/>
            <person name="Martin F.M."/>
        </authorList>
    </citation>
    <scope>NUCLEOTIDE SEQUENCE [LARGE SCALE GENOMIC DNA]</scope>
    <source>
        <strain evidence="3">091103-1</strain>
    </source>
</reference>
<dbReference type="AlphaFoldDB" id="A0A317SY27"/>
<dbReference type="InterPro" id="IPR023170">
    <property type="entry name" value="HhH_base_excis_C"/>
</dbReference>
<name>A0A317SY27_9PEZI</name>
<dbReference type="PANTHER" id="PTHR47203">
    <property type="match status" value="1"/>
</dbReference>
<evidence type="ECO:0000256" key="1">
    <source>
        <dbReference type="SAM" id="MobiDB-lite"/>
    </source>
</evidence>
<dbReference type="Pfam" id="PF00730">
    <property type="entry name" value="HhH-GPD"/>
    <property type="match status" value="1"/>
</dbReference>
<organism evidence="3 4">
    <name type="scientific">Tuber magnatum</name>
    <name type="common">white Piedmont truffle</name>
    <dbReference type="NCBI Taxonomy" id="42249"/>
    <lineage>
        <taxon>Eukaryota</taxon>
        <taxon>Fungi</taxon>
        <taxon>Dikarya</taxon>
        <taxon>Ascomycota</taxon>
        <taxon>Pezizomycotina</taxon>
        <taxon>Pezizomycetes</taxon>
        <taxon>Pezizales</taxon>
        <taxon>Tuberaceae</taxon>
        <taxon>Tuber</taxon>
    </lineage>
</organism>
<dbReference type="GO" id="GO:0000702">
    <property type="term" value="F:oxidized base lesion DNA N-glycosylase activity"/>
    <property type="evidence" value="ECO:0007669"/>
    <property type="project" value="UniProtKB-ARBA"/>
</dbReference>
<evidence type="ECO:0000313" key="3">
    <source>
        <dbReference type="EMBL" id="PWW79348.1"/>
    </source>
</evidence>
<dbReference type="SMART" id="SM00478">
    <property type="entry name" value="ENDO3c"/>
    <property type="match status" value="1"/>
</dbReference>
<gene>
    <name evidence="3" type="ORF">C7212DRAFT_340244</name>
</gene>
<evidence type="ECO:0000313" key="4">
    <source>
        <dbReference type="Proteomes" id="UP000246991"/>
    </source>
</evidence>
<dbReference type="InterPro" id="IPR003265">
    <property type="entry name" value="HhH-GPD_domain"/>
</dbReference>
<dbReference type="InterPro" id="IPR011257">
    <property type="entry name" value="DNA_glycosylase"/>
</dbReference>
<sequence>MAMQLRPRVSAGPLPSPYVKIGKGRGKTAKTKVLESVAEGNVSNLVNVKRQRVTHHKNEGIEWAQAPKFLQYENNDKKISLLGKEPPRVEAVIKREAADDEGVKEESDEDIKSPGLLDGQSDIDNEIKLRNRKLAYALGTTPFPNHKLPTAHDVEEVVALLTVAHGPAIRPDKVPKPDNSVSGCGEVPSVLDAVIRTILSANTHNSNSSKAFAGLIDRFGLVPECVEVGVNGRSDAGTVDWDAVRRADLDDVVNAIRKGGMAPTKGRRIKNLLDVVWKESIERKRIERIKKEDSMKQEDGIKMEETIKKEPLDNHGIDDEDGDLSLDYIHELSDEEAREKLTTFDGVGPKTASCVMLFCLQRDSFAVDTHVFRLSKFLKWVPAKATRETTYAHLDVRVPAEHKYALHNLLIRHGRTCKECKAGPKHRGKKRASSETSMDFSPGPGPKMRKVWIGTGMMKEILVEVPDIGQEGEAESEKCVLRALLKRQRDDKAKAKMEAKEGMDVKTKGECGGVGV</sequence>
<protein>
    <submittedName>
        <fullName evidence="3">DNA glycosylase</fullName>
    </submittedName>
</protein>
<evidence type="ECO:0000259" key="2">
    <source>
        <dbReference type="SMART" id="SM00478"/>
    </source>
</evidence>
<dbReference type="Gene3D" id="1.10.1670.10">
    <property type="entry name" value="Helix-hairpin-Helix base-excision DNA repair enzymes (C-terminal)"/>
    <property type="match status" value="1"/>
</dbReference>
<feature type="domain" description="HhH-GPD" evidence="2">
    <location>
        <begin position="199"/>
        <end position="416"/>
    </location>
</feature>
<dbReference type="CDD" id="cd00056">
    <property type="entry name" value="ENDO3c"/>
    <property type="match status" value="1"/>
</dbReference>
<accession>A0A317SY27</accession>
<dbReference type="SUPFAM" id="SSF48150">
    <property type="entry name" value="DNA-glycosylase"/>
    <property type="match status" value="1"/>
</dbReference>
<proteinExistence type="predicted"/>
<comment type="caution">
    <text evidence="3">The sequence shown here is derived from an EMBL/GenBank/DDBJ whole genome shotgun (WGS) entry which is preliminary data.</text>
</comment>
<dbReference type="Proteomes" id="UP000246991">
    <property type="component" value="Unassembled WGS sequence"/>
</dbReference>
<feature type="compositionally biased region" description="Basic and acidic residues" evidence="1">
    <location>
        <begin position="497"/>
        <end position="509"/>
    </location>
</feature>
<dbReference type="EMBL" id="PYWC01000009">
    <property type="protein sequence ID" value="PWW79348.1"/>
    <property type="molecule type" value="Genomic_DNA"/>
</dbReference>
<dbReference type="OrthoDB" id="5607at2759"/>
<dbReference type="STRING" id="42249.A0A317SY27"/>
<feature type="region of interest" description="Disordered" evidence="1">
    <location>
        <begin position="497"/>
        <end position="516"/>
    </location>
</feature>
<dbReference type="GO" id="GO:0006285">
    <property type="term" value="P:base-excision repair, AP site formation"/>
    <property type="evidence" value="ECO:0007669"/>
    <property type="project" value="UniProtKB-ARBA"/>
</dbReference>
<feature type="region of interest" description="Disordered" evidence="1">
    <location>
        <begin position="421"/>
        <end position="446"/>
    </location>
</feature>
<feature type="region of interest" description="Disordered" evidence="1">
    <location>
        <begin position="95"/>
        <end position="117"/>
    </location>
</feature>
<keyword evidence="4" id="KW-1185">Reference proteome</keyword>